<feature type="compositionally biased region" description="Basic and acidic residues" evidence="6">
    <location>
        <begin position="122"/>
        <end position="135"/>
    </location>
</feature>
<comment type="caution">
    <text evidence="8">The sequence shown here is derived from an EMBL/GenBank/DDBJ whole genome shotgun (WGS) entry which is preliminary data.</text>
</comment>
<dbReference type="EMBL" id="JAIZAY010000001">
    <property type="protein sequence ID" value="KAJ8050070.1"/>
    <property type="molecule type" value="Genomic_DNA"/>
</dbReference>
<evidence type="ECO:0000259" key="7">
    <source>
        <dbReference type="PROSITE" id="PS50950"/>
    </source>
</evidence>
<dbReference type="SMART" id="SM00980">
    <property type="entry name" value="THAP"/>
    <property type="match status" value="1"/>
</dbReference>
<feature type="compositionally biased region" description="Polar residues" evidence="6">
    <location>
        <begin position="141"/>
        <end position="152"/>
    </location>
</feature>
<evidence type="ECO:0000256" key="2">
    <source>
        <dbReference type="ARBA" id="ARBA00022771"/>
    </source>
</evidence>
<dbReference type="SMART" id="SM00692">
    <property type="entry name" value="DM3"/>
    <property type="match status" value="1"/>
</dbReference>
<gene>
    <name evidence="8" type="ORF">HOLleu_03121</name>
</gene>
<dbReference type="OrthoDB" id="9903208at2759"/>
<feature type="region of interest" description="Disordered" evidence="6">
    <location>
        <begin position="122"/>
        <end position="173"/>
    </location>
</feature>
<keyword evidence="2 5" id="KW-0863">Zinc-finger</keyword>
<keyword evidence="4 5" id="KW-0238">DNA-binding</keyword>
<keyword evidence="9" id="KW-1185">Reference proteome</keyword>
<feature type="compositionally biased region" description="Acidic residues" evidence="6">
    <location>
        <begin position="155"/>
        <end position="164"/>
    </location>
</feature>
<dbReference type="Proteomes" id="UP001152320">
    <property type="component" value="Chromosome 1"/>
</dbReference>
<organism evidence="8 9">
    <name type="scientific">Holothuria leucospilota</name>
    <name type="common">Black long sea cucumber</name>
    <name type="synonym">Mertensiothuria leucospilota</name>
    <dbReference type="NCBI Taxonomy" id="206669"/>
    <lineage>
        <taxon>Eukaryota</taxon>
        <taxon>Metazoa</taxon>
        <taxon>Echinodermata</taxon>
        <taxon>Eleutherozoa</taxon>
        <taxon>Echinozoa</taxon>
        <taxon>Holothuroidea</taxon>
        <taxon>Aspidochirotacea</taxon>
        <taxon>Aspidochirotida</taxon>
        <taxon>Holothuriidae</taxon>
        <taxon>Holothuria</taxon>
    </lineage>
</organism>
<evidence type="ECO:0000256" key="3">
    <source>
        <dbReference type="ARBA" id="ARBA00022833"/>
    </source>
</evidence>
<evidence type="ECO:0000256" key="1">
    <source>
        <dbReference type="ARBA" id="ARBA00022723"/>
    </source>
</evidence>
<dbReference type="GO" id="GO:0003677">
    <property type="term" value="F:DNA binding"/>
    <property type="evidence" value="ECO:0007669"/>
    <property type="project" value="UniProtKB-UniRule"/>
</dbReference>
<sequence>MPECQAFGCKNHQGERGGKGKSFFPIPNPRKHPEKRQLAEMWLHKIGTGHTVKKFNFGPRKLVCEDHFEKSCYVEDIRAKILGCQPRKRLKDDAVPTIFVHRKPAVNLKRLERCTKRSAKKELHHLLRPQEKLSEKLTGPVQEQQTWSTSPTPDIDNEPIDFEEPSSRSVETQTENSFFNMTTTDCQTEETRLPPKSAAVVLLDHSYCSKVEGDPVCPETHQQQIEETDIQECPLEDDDGHEGVEMFEFVDDERSDPTYYPEPEFPITAANELPTTGQVVHEKKFIVFESALDQLFDRIKCEFCDSSVIGIKKHSVGSGLLVTLSCIDGQVLKWASQPVEGKMPLGNLLCAAATMFSGLTYQRLKSFASFLNLAFFSAPVYNQIQRNFLIPEVNSFWSAHQNDIIESLQGVPVDLAGDGRCDSPGYNAKYCSYSLMDVNSEKIVDLELVQCSETGSSVRMEAEAFQRSFKRVPDDLKLNVARFASDRHTSIRKICRTEFSDVPFMVLFTEL</sequence>
<dbReference type="Pfam" id="PF05485">
    <property type="entry name" value="THAP"/>
    <property type="match status" value="1"/>
</dbReference>
<keyword evidence="3" id="KW-0862">Zinc</keyword>
<name>A0A9Q1HL71_HOLLE</name>
<dbReference type="SUPFAM" id="SSF57716">
    <property type="entry name" value="Glucocorticoid receptor-like (DNA-binding domain)"/>
    <property type="match status" value="1"/>
</dbReference>
<keyword evidence="1" id="KW-0479">Metal-binding</keyword>
<dbReference type="PANTHER" id="PTHR31751">
    <property type="entry name" value="SI:CH211-108C17.2-RELATED-RELATED"/>
    <property type="match status" value="1"/>
</dbReference>
<accession>A0A9Q1HL71</accession>
<evidence type="ECO:0000313" key="9">
    <source>
        <dbReference type="Proteomes" id="UP001152320"/>
    </source>
</evidence>
<dbReference type="PROSITE" id="PS50950">
    <property type="entry name" value="ZF_THAP"/>
    <property type="match status" value="1"/>
</dbReference>
<evidence type="ECO:0000256" key="6">
    <source>
        <dbReference type="SAM" id="MobiDB-lite"/>
    </source>
</evidence>
<evidence type="ECO:0000256" key="5">
    <source>
        <dbReference type="PROSITE-ProRule" id="PRU00309"/>
    </source>
</evidence>
<reference evidence="8" key="1">
    <citation type="submission" date="2021-10" db="EMBL/GenBank/DDBJ databases">
        <title>Tropical sea cucumber genome reveals ecological adaptation and Cuvierian tubules defense mechanism.</title>
        <authorList>
            <person name="Chen T."/>
        </authorList>
    </citation>
    <scope>NUCLEOTIDE SEQUENCE</scope>
    <source>
        <strain evidence="8">Nanhai2018</strain>
        <tissue evidence="8">Muscle</tissue>
    </source>
</reference>
<feature type="domain" description="THAP-type" evidence="7">
    <location>
        <begin position="1"/>
        <end position="99"/>
    </location>
</feature>
<proteinExistence type="predicted"/>
<dbReference type="AlphaFoldDB" id="A0A9Q1HL71"/>
<protein>
    <recommendedName>
        <fullName evidence="7">THAP-type domain-containing protein</fullName>
    </recommendedName>
</protein>
<dbReference type="GO" id="GO:0008270">
    <property type="term" value="F:zinc ion binding"/>
    <property type="evidence" value="ECO:0007669"/>
    <property type="project" value="UniProtKB-KW"/>
</dbReference>
<dbReference type="InterPro" id="IPR006612">
    <property type="entry name" value="THAP_Znf"/>
</dbReference>
<dbReference type="PANTHER" id="PTHR31751:SF42">
    <property type="entry name" value="PROTEIN CBG10204"/>
    <property type="match status" value="1"/>
</dbReference>
<evidence type="ECO:0000256" key="4">
    <source>
        <dbReference type="ARBA" id="ARBA00023125"/>
    </source>
</evidence>
<evidence type="ECO:0000313" key="8">
    <source>
        <dbReference type="EMBL" id="KAJ8050070.1"/>
    </source>
</evidence>
<feature type="region of interest" description="Disordered" evidence="6">
    <location>
        <begin position="10"/>
        <end position="31"/>
    </location>
</feature>